<evidence type="ECO:0000313" key="2">
    <source>
        <dbReference type="Proteomes" id="UP000050794"/>
    </source>
</evidence>
<evidence type="ECO:0000313" key="3">
    <source>
        <dbReference type="WBParaSite" id="TCNE_0000235701-mRNA-1"/>
    </source>
</evidence>
<dbReference type="AlphaFoldDB" id="A0A183U1I7"/>
<protein>
    <submittedName>
        <fullName evidence="3">BED-type domain-containing protein</fullName>
    </submittedName>
</protein>
<organism evidence="2 3">
    <name type="scientific">Toxocara canis</name>
    <name type="common">Canine roundworm</name>
    <dbReference type="NCBI Taxonomy" id="6265"/>
    <lineage>
        <taxon>Eukaryota</taxon>
        <taxon>Metazoa</taxon>
        <taxon>Ecdysozoa</taxon>
        <taxon>Nematoda</taxon>
        <taxon>Chromadorea</taxon>
        <taxon>Rhabditida</taxon>
        <taxon>Spirurina</taxon>
        <taxon>Ascaridomorpha</taxon>
        <taxon>Ascaridoidea</taxon>
        <taxon>Toxocaridae</taxon>
        <taxon>Toxocara</taxon>
    </lineage>
</organism>
<evidence type="ECO:0000313" key="1">
    <source>
        <dbReference type="EMBL" id="VDM27933.1"/>
    </source>
</evidence>
<reference evidence="1 2" key="2">
    <citation type="submission" date="2018-11" db="EMBL/GenBank/DDBJ databases">
        <authorList>
            <consortium name="Pathogen Informatics"/>
        </authorList>
    </citation>
    <scope>NUCLEOTIDE SEQUENCE [LARGE SCALE GENOMIC DNA]</scope>
</reference>
<sequence>MRNAGRKKSHPVWDFFKDLHGTGGVICLHCNWRGDDRSPNNLKTHLKRYHEHDGIYRQFAAKLAARKIIQRKGKIGSRFEGILLLSNTPCEILASKLFAKFSSAKHKKIWRQYKFCELFTQNYELIYSYKID</sequence>
<dbReference type="Proteomes" id="UP000050794">
    <property type="component" value="Unassembled WGS sequence"/>
</dbReference>
<proteinExistence type="predicted"/>
<name>A0A183U1I7_TOXCA</name>
<accession>A0A183U1I7</accession>
<keyword evidence="2" id="KW-1185">Reference proteome</keyword>
<dbReference type="EMBL" id="UYWY01002303">
    <property type="protein sequence ID" value="VDM27933.1"/>
    <property type="molecule type" value="Genomic_DNA"/>
</dbReference>
<gene>
    <name evidence="1" type="ORF">TCNE_LOCUS2357</name>
</gene>
<dbReference type="WBParaSite" id="TCNE_0000235701-mRNA-1">
    <property type="protein sequence ID" value="TCNE_0000235701-mRNA-1"/>
    <property type="gene ID" value="TCNE_0000235701"/>
</dbReference>
<reference evidence="3" key="1">
    <citation type="submission" date="2016-06" db="UniProtKB">
        <authorList>
            <consortium name="WormBaseParasite"/>
        </authorList>
    </citation>
    <scope>IDENTIFICATION</scope>
</reference>